<feature type="domain" description="Major facilitator superfamily (MFS) profile" evidence="7">
    <location>
        <begin position="26"/>
        <end position="484"/>
    </location>
</feature>
<dbReference type="PANTHER" id="PTHR11662">
    <property type="entry name" value="SOLUTE CARRIER FAMILY 17"/>
    <property type="match status" value="1"/>
</dbReference>
<evidence type="ECO:0000313" key="8">
    <source>
        <dbReference type="EMBL" id="GAA3393634.1"/>
    </source>
</evidence>
<proteinExistence type="predicted"/>
<dbReference type="Gene3D" id="1.20.1250.20">
    <property type="entry name" value="MFS general substrate transporter like domains"/>
    <property type="match status" value="2"/>
</dbReference>
<evidence type="ECO:0000256" key="3">
    <source>
        <dbReference type="ARBA" id="ARBA00022989"/>
    </source>
</evidence>
<comment type="caution">
    <text evidence="8">The sequence shown here is derived from an EMBL/GenBank/DDBJ whole genome shotgun (WGS) entry which is preliminary data.</text>
</comment>
<feature type="region of interest" description="Disordered" evidence="5">
    <location>
        <begin position="213"/>
        <end position="266"/>
    </location>
</feature>
<feature type="compositionally biased region" description="Pro residues" evidence="5">
    <location>
        <begin position="256"/>
        <end position="266"/>
    </location>
</feature>
<feature type="transmembrane region" description="Helical" evidence="6">
    <location>
        <begin position="362"/>
        <end position="383"/>
    </location>
</feature>
<dbReference type="Pfam" id="PF07690">
    <property type="entry name" value="MFS_1"/>
    <property type="match status" value="1"/>
</dbReference>
<feature type="transmembrane region" description="Helical" evidence="6">
    <location>
        <begin position="425"/>
        <end position="448"/>
    </location>
</feature>
<dbReference type="PANTHER" id="PTHR11662:SF450">
    <property type="entry name" value="BLR1003 PROTEIN"/>
    <property type="match status" value="1"/>
</dbReference>
<dbReference type="InterPro" id="IPR050382">
    <property type="entry name" value="MFS_Na/Anion_cotransporter"/>
</dbReference>
<name>A0ABP6T5C7_9ACTN</name>
<evidence type="ECO:0000259" key="7">
    <source>
        <dbReference type="PROSITE" id="PS50850"/>
    </source>
</evidence>
<evidence type="ECO:0000313" key="9">
    <source>
        <dbReference type="Proteomes" id="UP001501676"/>
    </source>
</evidence>
<accession>A0ABP6T5C7</accession>
<dbReference type="SUPFAM" id="SSF103473">
    <property type="entry name" value="MFS general substrate transporter"/>
    <property type="match status" value="1"/>
</dbReference>
<dbReference type="PROSITE" id="PS50850">
    <property type="entry name" value="MFS"/>
    <property type="match status" value="1"/>
</dbReference>
<feature type="transmembrane region" description="Helical" evidence="6">
    <location>
        <begin position="290"/>
        <end position="310"/>
    </location>
</feature>
<dbReference type="InterPro" id="IPR011701">
    <property type="entry name" value="MFS"/>
</dbReference>
<evidence type="ECO:0000256" key="4">
    <source>
        <dbReference type="ARBA" id="ARBA00023136"/>
    </source>
</evidence>
<feature type="transmembrane region" description="Helical" evidence="6">
    <location>
        <begin position="460"/>
        <end position="480"/>
    </location>
</feature>
<feature type="transmembrane region" description="Helical" evidence="6">
    <location>
        <begin position="91"/>
        <end position="116"/>
    </location>
</feature>
<evidence type="ECO:0000256" key="1">
    <source>
        <dbReference type="ARBA" id="ARBA00004651"/>
    </source>
</evidence>
<keyword evidence="9" id="KW-1185">Reference proteome</keyword>
<feature type="transmembrane region" description="Helical" evidence="6">
    <location>
        <begin position="122"/>
        <end position="143"/>
    </location>
</feature>
<feature type="transmembrane region" description="Helical" evidence="6">
    <location>
        <begin position="389"/>
        <end position="413"/>
    </location>
</feature>
<sequence>MVTSARTGETSLPVGQEPWPPRSRLIVFMLALFILLAFGDKAILGLVGPPMMEDLGLTNAQFGLIGSSFSLLFCFTAIIIGLLGNRISPRWLLAGLALVWSIAQLPVLLPVVGFAGLVGTRILLGGGEGPALPLASHTAFTWVPVRSRALASALLAVGGGAGIVIGAPLLMLAIQAWGWRAPFGILGALGLVWAVAWLAVGGAGPHHYAAPGTTAGNALRRPHGSRSAGSASVSGPSPAEPPAGGAPVGVASAATPPAPVSPAPAVPPSGGTAAAVLPERLPYRRVFRVGTWWGAVLAGFTVSWTLGLALTWLPTYLEEQAGYSPSTVSLLVGLPSIGSIVSILTAGLIADRLLRRGVSRRIAYGLVPAVAMVAGGIALFAMSRLGAGWPLLAAMAVAFSTGPALTPLANAAIADISPPAQRSGVLATAHAFVTTGSVASPFVTGLVVDLARNESVGFTAALDLAGVLLLGGAVVAATVIRPDRHALRLAS</sequence>
<feature type="transmembrane region" description="Helical" evidence="6">
    <location>
        <begin position="183"/>
        <end position="200"/>
    </location>
</feature>
<feature type="transmembrane region" description="Helical" evidence="6">
    <location>
        <begin position="330"/>
        <end position="350"/>
    </location>
</feature>
<dbReference type="InterPro" id="IPR020846">
    <property type="entry name" value="MFS_dom"/>
</dbReference>
<keyword evidence="2 6" id="KW-0812">Transmembrane</keyword>
<organism evidence="8 9">
    <name type="scientific">Cryptosporangium minutisporangium</name>
    <dbReference type="NCBI Taxonomy" id="113569"/>
    <lineage>
        <taxon>Bacteria</taxon>
        <taxon>Bacillati</taxon>
        <taxon>Actinomycetota</taxon>
        <taxon>Actinomycetes</taxon>
        <taxon>Cryptosporangiales</taxon>
        <taxon>Cryptosporangiaceae</taxon>
        <taxon>Cryptosporangium</taxon>
    </lineage>
</organism>
<dbReference type="EMBL" id="BAAAYN010000043">
    <property type="protein sequence ID" value="GAA3393634.1"/>
    <property type="molecule type" value="Genomic_DNA"/>
</dbReference>
<dbReference type="Proteomes" id="UP001501676">
    <property type="component" value="Unassembled WGS sequence"/>
</dbReference>
<keyword evidence="4 6" id="KW-0472">Membrane</keyword>
<gene>
    <name evidence="8" type="ORF">GCM10020369_59950</name>
</gene>
<comment type="subcellular location">
    <subcellularLocation>
        <location evidence="1">Cell membrane</location>
        <topology evidence="1">Multi-pass membrane protein</topology>
    </subcellularLocation>
</comment>
<dbReference type="RefSeq" id="WP_345731598.1">
    <property type="nucleotide sequence ID" value="NZ_BAAAYN010000043.1"/>
</dbReference>
<protein>
    <recommendedName>
        <fullName evidence="7">Major facilitator superfamily (MFS) profile domain-containing protein</fullName>
    </recommendedName>
</protein>
<feature type="transmembrane region" description="Helical" evidence="6">
    <location>
        <begin position="60"/>
        <end position="84"/>
    </location>
</feature>
<evidence type="ECO:0000256" key="2">
    <source>
        <dbReference type="ARBA" id="ARBA00022692"/>
    </source>
</evidence>
<evidence type="ECO:0000256" key="5">
    <source>
        <dbReference type="SAM" id="MobiDB-lite"/>
    </source>
</evidence>
<keyword evidence="3 6" id="KW-1133">Transmembrane helix</keyword>
<evidence type="ECO:0000256" key="6">
    <source>
        <dbReference type="SAM" id="Phobius"/>
    </source>
</evidence>
<feature type="transmembrane region" description="Helical" evidence="6">
    <location>
        <begin position="150"/>
        <end position="177"/>
    </location>
</feature>
<feature type="compositionally biased region" description="Low complexity" evidence="5">
    <location>
        <begin position="227"/>
        <end position="255"/>
    </location>
</feature>
<feature type="transmembrane region" description="Helical" evidence="6">
    <location>
        <begin position="25"/>
        <end position="48"/>
    </location>
</feature>
<reference evidence="9" key="1">
    <citation type="journal article" date="2019" name="Int. J. Syst. Evol. Microbiol.">
        <title>The Global Catalogue of Microorganisms (GCM) 10K type strain sequencing project: providing services to taxonomists for standard genome sequencing and annotation.</title>
        <authorList>
            <consortium name="The Broad Institute Genomics Platform"/>
            <consortium name="The Broad Institute Genome Sequencing Center for Infectious Disease"/>
            <person name="Wu L."/>
            <person name="Ma J."/>
        </authorList>
    </citation>
    <scope>NUCLEOTIDE SEQUENCE [LARGE SCALE GENOMIC DNA]</scope>
    <source>
        <strain evidence="9">JCM 9458</strain>
    </source>
</reference>
<dbReference type="InterPro" id="IPR036259">
    <property type="entry name" value="MFS_trans_sf"/>
</dbReference>